<organism evidence="2 3">
    <name type="scientific">Crucibulum laeve</name>
    <dbReference type="NCBI Taxonomy" id="68775"/>
    <lineage>
        <taxon>Eukaryota</taxon>
        <taxon>Fungi</taxon>
        <taxon>Dikarya</taxon>
        <taxon>Basidiomycota</taxon>
        <taxon>Agaricomycotina</taxon>
        <taxon>Agaricomycetes</taxon>
        <taxon>Agaricomycetidae</taxon>
        <taxon>Agaricales</taxon>
        <taxon>Agaricineae</taxon>
        <taxon>Nidulariaceae</taxon>
        <taxon>Crucibulum</taxon>
    </lineage>
</organism>
<name>A0A5C3MEV9_9AGAR</name>
<evidence type="ECO:0000313" key="2">
    <source>
        <dbReference type="EMBL" id="TFK42956.1"/>
    </source>
</evidence>
<dbReference type="EMBL" id="ML213592">
    <property type="protein sequence ID" value="TFK42956.1"/>
    <property type="molecule type" value="Genomic_DNA"/>
</dbReference>
<dbReference type="STRING" id="68775.A0A5C3MEV9"/>
<dbReference type="Gene3D" id="2.130.10.30">
    <property type="entry name" value="Regulator of chromosome condensation 1/beta-lactamase-inhibitor protein II"/>
    <property type="match status" value="1"/>
</dbReference>
<reference evidence="2 3" key="1">
    <citation type="journal article" date="2019" name="Nat. Ecol. Evol.">
        <title>Megaphylogeny resolves global patterns of mushroom evolution.</title>
        <authorList>
            <person name="Varga T."/>
            <person name="Krizsan K."/>
            <person name="Foldi C."/>
            <person name="Dima B."/>
            <person name="Sanchez-Garcia M."/>
            <person name="Sanchez-Ramirez S."/>
            <person name="Szollosi G.J."/>
            <person name="Szarkandi J.G."/>
            <person name="Papp V."/>
            <person name="Albert L."/>
            <person name="Andreopoulos W."/>
            <person name="Angelini C."/>
            <person name="Antonin V."/>
            <person name="Barry K.W."/>
            <person name="Bougher N.L."/>
            <person name="Buchanan P."/>
            <person name="Buyck B."/>
            <person name="Bense V."/>
            <person name="Catcheside P."/>
            <person name="Chovatia M."/>
            <person name="Cooper J."/>
            <person name="Damon W."/>
            <person name="Desjardin D."/>
            <person name="Finy P."/>
            <person name="Geml J."/>
            <person name="Haridas S."/>
            <person name="Hughes K."/>
            <person name="Justo A."/>
            <person name="Karasinski D."/>
            <person name="Kautmanova I."/>
            <person name="Kiss B."/>
            <person name="Kocsube S."/>
            <person name="Kotiranta H."/>
            <person name="LaButti K.M."/>
            <person name="Lechner B.E."/>
            <person name="Liimatainen K."/>
            <person name="Lipzen A."/>
            <person name="Lukacs Z."/>
            <person name="Mihaltcheva S."/>
            <person name="Morgado L.N."/>
            <person name="Niskanen T."/>
            <person name="Noordeloos M.E."/>
            <person name="Ohm R.A."/>
            <person name="Ortiz-Santana B."/>
            <person name="Ovrebo C."/>
            <person name="Racz N."/>
            <person name="Riley R."/>
            <person name="Savchenko A."/>
            <person name="Shiryaev A."/>
            <person name="Soop K."/>
            <person name="Spirin V."/>
            <person name="Szebenyi C."/>
            <person name="Tomsovsky M."/>
            <person name="Tulloss R.E."/>
            <person name="Uehling J."/>
            <person name="Grigoriev I.V."/>
            <person name="Vagvolgyi C."/>
            <person name="Papp T."/>
            <person name="Martin F.M."/>
            <person name="Miettinen O."/>
            <person name="Hibbett D.S."/>
            <person name="Nagy L.G."/>
        </authorList>
    </citation>
    <scope>NUCLEOTIDE SEQUENCE [LARGE SCALE GENOMIC DNA]</scope>
    <source>
        <strain evidence="2 3">CBS 166.37</strain>
    </source>
</reference>
<dbReference type="PANTHER" id="PTHR47563:SF1">
    <property type="entry name" value="PROTEIN FMP25, MITOCHONDRIAL"/>
    <property type="match status" value="1"/>
</dbReference>
<dbReference type="GO" id="GO:0034551">
    <property type="term" value="P:mitochondrial respiratory chain complex III assembly"/>
    <property type="evidence" value="ECO:0007669"/>
    <property type="project" value="TreeGrafter"/>
</dbReference>
<sequence length="600" mass="64192">MFKRAGRYLQPHLRRVHSQASSSAHSACQNTRTNPRITIASAVLVGSAVVYAGVKKVYNDPITSPNSGSVSKQDEVVAAGARTALADTSDPDVLHTLVWGSNKHEVLAPDNGREASIRTPVVSKWLDNVALRDLALHEKHGACVDARGDVYQWGEEFFGGSAIPRVPKRTLRGKNIVQVQLTDSKLYALSASGKIYALATNAAAQELRPGAPTPASDSWWGTGWLWGEDEIIDFAEIAPKDSFAWGESFTSISAGKNHLLAATSKGRAFAHPVNKLANHYGQLGFREFNIPDPSSAITKLSHLHVELTPKSIADPFVNASRSVRVIPDSDSTTIVLPSINDSSVHFCPNIFEIPVLRGVKVAQVAAGSRSSFARTVDGKVVGWGANDYGQIGLGSNVVLDTIIIPTEVVLWRMIPSDIRTSCIGVSAGGDLTAFTVERTKDSTTTVDLLIAGNGQHGGLGNNTYTNAQSNPVKAKNVSGLQQYSDKAHSLEPVIPEEITISSTGHILLALSSSAGSGGVGGRDLMLWGKNYDSELGNGKKSSLAVPNILVQPNGDRFMLMKRQAKEVRDLKGAVWKRGVKVEQHPATGYGNSAVYWKIAA</sequence>
<dbReference type="GO" id="GO:0005743">
    <property type="term" value="C:mitochondrial inner membrane"/>
    <property type="evidence" value="ECO:0007669"/>
    <property type="project" value="TreeGrafter"/>
</dbReference>
<protein>
    <submittedName>
        <fullName evidence="2">Regulator of chromosome condensation 1/beta-lactamase-inhibitor protein II</fullName>
    </submittedName>
</protein>
<dbReference type="InterPro" id="IPR000408">
    <property type="entry name" value="Reg_chr_condens"/>
</dbReference>
<evidence type="ECO:0000256" key="1">
    <source>
        <dbReference type="PROSITE-ProRule" id="PRU00235"/>
    </source>
</evidence>
<dbReference type="SUPFAM" id="SSF50985">
    <property type="entry name" value="RCC1/BLIP-II"/>
    <property type="match status" value="1"/>
</dbReference>
<dbReference type="Pfam" id="PF13540">
    <property type="entry name" value="RCC1_2"/>
    <property type="match status" value="1"/>
</dbReference>
<dbReference type="InterPro" id="IPR009091">
    <property type="entry name" value="RCC1/BLIP-II"/>
</dbReference>
<accession>A0A5C3MEV9</accession>
<feature type="repeat" description="RCC1" evidence="1">
    <location>
        <begin position="378"/>
        <end position="438"/>
    </location>
</feature>
<dbReference type="OrthoDB" id="10256179at2759"/>
<dbReference type="Proteomes" id="UP000308652">
    <property type="component" value="Unassembled WGS sequence"/>
</dbReference>
<dbReference type="PROSITE" id="PS50012">
    <property type="entry name" value="RCC1_3"/>
    <property type="match status" value="1"/>
</dbReference>
<proteinExistence type="predicted"/>
<dbReference type="AlphaFoldDB" id="A0A5C3MEV9"/>
<keyword evidence="3" id="KW-1185">Reference proteome</keyword>
<dbReference type="PANTHER" id="PTHR47563">
    <property type="entry name" value="PROTEIN FMP25, MITOCHONDRIAL"/>
    <property type="match status" value="1"/>
</dbReference>
<dbReference type="InterPro" id="IPR053245">
    <property type="entry name" value="MitoProcess-Associated"/>
</dbReference>
<evidence type="ECO:0000313" key="3">
    <source>
        <dbReference type="Proteomes" id="UP000308652"/>
    </source>
</evidence>
<gene>
    <name evidence="2" type="ORF">BDQ12DRAFT_624365</name>
</gene>